<protein>
    <submittedName>
        <fullName evidence="1">Uncharacterized protein</fullName>
    </submittedName>
</protein>
<organism evidence="1">
    <name type="scientific">marine sediment metagenome</name>
    <dbReference type="NCBI Taxonomy" id="412755"/>
    <lineage>
        <taxon>unclassified sequences</taxon>
        <taxon>metagenomes</taxon>
        <taxon>ecological metagenomes</taxon>
    </lineage>
</organism>
<sequence length="139" mass="15278">MSLVSEVAGTSNFPEIAFNPLTGDAHFLWTDYTNYLGCGTDADIFHRVLDVDTLIWSTLSVVSTESTDNSIKPKLAFDNEGKAHVVWRDATDYGGSGTDFDVFYKSYDQHLSIWTLPEIVSTESTSNPSKSAVVSCHTT</sequence>
<name>X1U812_9ZZZZ</name>
<gene>
    <name evidence="1" type="ORF">S12H4_35561</name>
</gene>
<proteinExistence type="predicted"/>
<accession>X1U812</accession>
<dbReference type="EMBL" id="BARW01021136">
    <property type="protein sequence ID" value="GAI99761.1"/>
    <property type="molecule type" value="Genomic_DNA"/>
</dbReference>
<dbReference type="AlphaFoldDB" id="X1U812"/>
<reference evidence="1" key="1">
    <citation type="journal article" date="2014" name="Front. Microbiol.">
        <title>High frequency of phylogenetically diverse reductive dehalogenase-homologous genes in deep subseafloor sedimentary metagenomes.</title>
        <authorList>
            <person name="Kawai M."/>
            <person name="Futagami T."/>
            <person name="Toyoda A."/>
            <person name="Takaki Y."/>
            <person name="Nishi S."/>
            <person name="Hori S."/>
            <person name="Arai W."/>
            <person name="Tsubouchi T."/>
            <person name="Morono Y."/>
            <person name="Uchiyama I."/>
            <person name="Ito T."/>
            <person name="Fujiyama A."/>
            <person name="Inagaki F."/>
            <person name="Takami H."/>
        </authorList>
    </citation>
    <scope>NUCLEOTIDE SEQUENCE</scope>
    <source>
        <strain evidence="1">Expedition CK06-06</strain>
    </source>
</reference>
<evidence type="ECO:0000313" key="1">
    <source>
        <dbReference type="EMBL" id="GAI99761.1"/>
    </source>
</evidence>
<comment type="caution">
    <text evidence="1">The sequence shown here is derived from an EMBL/GenBank/DDBJ whole genome shotgun (WGS) entry which is preliminary data.</text>
</comment>